<reference evidence="1" key="1">
    <citation type="submission" date="2021-04" db="EMBL/GenBank/DDBJ databases">
        <authorList>
            <person name="Tunstrom K."/>
        </authorList>
    </citation>
    <scope>NUCLEOTIDE SEQUENCE</scope>
</reference>
<dbReference type="AlphaFoldDB" id="A0A8S3X272"/>
<protein>
    <submittedName>
        <fullName evidence="1">(apollo) hypothetical protein</fullName>
    </submittedName>
</protein>
<evidence type="ECO:0000313" key="1">
    <source>
        <dbReference type="EMBL" id="CAG4996002.1"/>
    </source>
</evidence>
<sequence length="68" mass="7726">MTLMMFSTFQELREHPKAVPVCGSHYRFTNSGVGVDSTTWFVLLQVAVESDAAQLYHCKIVQQYSVKN</sequence>
<keyword evidence="2" id="KW-1185">Reference proteome</keyword>
<proteinExistence type="predicted"/>
<evidence type="ECO:0000313" key="2">
    <source>
        <dbReference type="Proteomes" id="UP000691718"/>
    </source>
</evidence>
<comment type="caution">
    <text evidence="1">The sequence shown here is derived from an EMBL/GenBank/DDBJ whole genome shotgun (WGS) entry which is preliminary data.</text>
</comment>
<organism evidence="1 2">
    <name type="scientific">Parnassius apollo</name>
    <name type="common">Apollo butterfly</name>
    <name type="synonym">Papilio apollo</name>
    <dbReference type="NCBI Taxonomy" id="110799"/>
    <lineage>
        <taxon>Eukaryota</taxon>
        <taxon>Metazoa</taxon>
        <taxon>Ecdysozoa</taxon>
        <taxon>Arthropoda</taxon>
        <taxon>Hexapoda</taxon>
        <taxon>Insecta</taxon>
        <taxon>Pterygota</taxon>
        <taxon>Neoptera</taxon>
        <taxon>Endopterygota</taxon>
        <taxon>Lepidoptera</taxon>
        <taxon>Glossata</taxon>
        <taxon>Ditrysia</taxon>
        <taxon>Papilionoidea</taxon>
        <taxon>Papilionidae</taxon>
        <taxon>Parnassiinae</taxon>
        <taxon>Parnassini</taxon>
        <taxon>Parnassius</taxon>
        <taxon>Parnassius</taxon>
    </lineage>
</organism>
<name>A0A8S3X272_PARAO</name>
<accession>A0A8S3X272</accession>
<dbReference type="Proteomes" id="UP000691718">
    <property type="component" value="Unassembled WGS sequence"/>
</dbReference>
<gene>
    <name evidence="1" type="ORF">PAPOLLO_LOCUS12915</name>
</gene>
<dbReference type="EMBL" id="CAJQZP010000914">
    <property type="protein sequence ID" value="CAG4996002.1"/>
    <property type="molecule type" value="Genomic_DNA"/>
</dbReference>